<dbReference type="EMBL" id="MU620929">
    <property type="protein sequence ID" value="KAI8578482.1"/>
    <property type="molecule type" value="Genomic_DNA"/>
</dbReference>
<dbReference type="AlphaFoldDB" id="A0AAD5E7T1"/>
<dbReference type="SUPFAM" id="SSF53335">
    <property type="entry name" value="S-adenosyl-L-methionine-dependent methyltransferases"/>
    <property type="match status" value="1"/>
</dbReference>
<dbReference type="RefSeq" id="XP_051443486.1">
    <property type="nucleotide sequence ID" value="XM_051590009.1"/>
</dbReference>
<dbReference type="Proteomes" id="UP001206595">
    <property type="component" value="Unassembled WGS sequence"/>
</dbReference>
<feature type="compositionally biased region" description="Basic and acidic residues" evidence="1">
    <location>
        <begin position="18"/>
        <end position="29"/>
    </location>
</feature>
<dbReference type="Pfam" id="PF13649">
    <property type="entry name" value="Methyltransf_25"/>
    <property type="match status" value="1"/>
</dbReference>
<dbReference type="InterPro" id="IPR029063">
    <property type="entry name" value="SAM-dependent_MTases_sf"/>
</dbReference>
<evidence type="ECO:0000256" key="1">
    <source>
        <dbReference type="SAM" id="MobiDB-lite"/>
    </source>
</evidence>
<protein>
    <recommendedName>
        <fullName evidence="2">Methyltransferase domain-containing protein</fullName>
    </recommendedName>
</protein>
<organism evidence="3 4">
    <name type="scientific">Umbelopsis ramanniana AG</name>
    <dbReference type="NCBI Taxonomy" id="1314678"/>
    <lineage>
        <taxon>Eukaryota</taxon>
        <taxon>Fungi</taxon>
        <taxon>Fungi incertae sedis</taxon>
        <taxon>Mucoromycota</taxon>
        <taxon>Mucoromycotina</taxon>
        <taxon>Umbelopsidomycetes</taxon>
        <taxon>Umbelopsidales</taxon>
        <taxon>Umbelopsidaceae</taxon>
        <taxon>Umbelopsis</taxon>
    </lineage>
</organism>
<evidence type="ECO:0000313" key="4">
    <source>
        <dbReference type="Proteomes" id="UP001206595"/>
    </source>
</evidence>
<sequence length="325" mass="36917">MPGFFSRLKWTLSSKKPQNKEIKEEKPKLVSETSDSAKSLPQIHTASVYTYGRRFQAYKDCAYVLPNDDTEIDRLHLQHWIVKNAVGRNYSSPIEAELEKGIKVLDAGCGGGTWTLEMASAYPNSIFTGLDVSSTWPTEIRPHNCNFVVGNLVHELPFDENSFDFVYMRIVGMGIPNEQYATVLSHLYKVLKPGGWIELVEMDGEQVYRGQKTTLYWNAVQQYLKTRGFKDGIVRDIDLKLGDTGYVNIDGLRIRIPVGGWGGKLGEVFLEDIVSAYKSLRPVVQPILKFSDEEFQELLDNVPKENNEVKQEVNLFMNWAQKPAN</sequence>
<evidence type="ECO:0000313" key="3">
    <source>
        <dbReference type="EMBL" id="KAI8578482.1"/>
    </source>
</evidence>
<name>A0AAD5E7T1_UMBRA</name>
<evidence type="ECO:0000259" key="2">
    <source>
        <dbReference type="Pfam" id="PF13649"/>
    </source>
</evidence>
<dbReference type="GeneID" id="75915354"/>
<dbReference type="CDD" id="cd02440">
    <property type="entry name" value="AdoMet_MTases"/>
    <property type="match status" value="1"/>
</dbReference>
<dbReference type="PANTHER" id="PTHR43591">
    <property type="entry name" value="METHYLTRANSFERASE"/>
    <property type="match status" value="1"/>
</dbReference>
<keyword evidence="4" id="KW-1185">Reference proteome</keyword>
<feature type="region of interest" description="Disordered" evidence="1">
    <location>
        <begin position="16"/>
        <end position="36"/>
    </location>
</feature>
<feature type="domain" description="Methyltransferase" evidence="2">
    <location>
        <begin position="104"/>
        <end position="195"/>
    </location>
</feature>
<gene>
    <name evidence="3" type="ORF">K450DRAFT_247054</name>
</gene>
<reference evidence="3" key="2">
    <citation type="journal article" date="2022" name="Proc. Natl. Acad. Sci. U.S.A.">
        <title>Diploid-dominant life cycles characterize the early evolution of Fungi.</title>
        <authorList>
            <person name="Amses K.R."/>
            <person name="Simmons D.R."/>
            <person name="Longcore J.E."/>
            <person name="Mondo S.J."/>
            <person name="Seto K."/>
            <person name="Jeronimo G.H."/>
            <person name="Bonds A.E."/>
            <person name="Quandt C.A."/>
            <person name="Davis W.J."/>
            <person name="Chang Y."/>
            <person name="Federici B.A."/>
            <person name="Kuo A."/>
            <person name="LaButti K."/>
            <person name="Pangilinan J."/>
            <person name="Andreopoulos W."/>
            <person name="Tritt A."/>
            <person name="Riley R."/>
            <person name="Hundley H."/>
            <person name="Johnson J."/>
            <person name="Lipzen A."/>
            <person name="Barry K."/>
            <person name="Lang B.F."/>
            <person name="Cuomo C.A."/>
            <person name="Buchler N.E."/>
            <person name="Grigoriev I.V."/>
            <person name="Spatafora J.W."/>
            <person name="Stajich J.E."/>
            <person name="James T.Y."/>
        </authorList>
    </citation>
    <scope>NUCLEOTIDE SEQUENCE</scope>
    <source>
        <strain evidence="3">AG</strain>
    </source>
</reference>
<dbReference type="InterPro" id="IPR041698">
    <property type="entry name" value="Methyltransf_25"/>
</dbReference>
<accession>A0AAD5E7T1</accession>
<dbReference type="Gene3D" id="3.40.50.150">
    <property type="entry name" value="Vaccinia Virus protein VP39"/>
    <property type="match status" value="1"/>
</dbReference>
<proteinExistence type="predicted"/>
<reference evidence="3" key="1">
    <citation type="submission" date="2021-06" db="EMBL/GenBank/DDBJ databases">
        <authorList>
            <consortium name="DOE Joint Genome Institute"/>
            <person name="Mondo S.J."/>
            <person name="Amses K.R."/>
            <person name="Simmons D.R."/>
            <person name="Longcore J.E."/>
            <person name="Seto K."/>
            <person name="Alves G.H."/>
            <person name="Bonds A.E."/>
            <person name="Quandt C.A."/>
            <person name="Davis W.J."/>
            <person name="Chang Y."/>
            <person name="Letcher P.M."/>
            <person name="Powell M.J."/>
            <person name="Kuo A."/>
            <person name="Labutti K."/>
            <person name="Pangilinan J."/>
            <person name="Andreopoulos W."/>
            <person name="Tritt A."/>
            <person name="Riley R."/>
            <person name="Hundley H."/>
            <person name="Johnson J."/>
            <person name="Lipzen A."/>
            <person name="Barry K."/>
            <person name="Berbee M.L."/>
            <person name="Buchler N.E."/>
            <person name="Grigoriev I.V."/>
            <person name="Spatafora J.W."/>
            <person name="Stajich J.E."/>
            <person name="James T.Y."/>
        </authorList>
    </citation>
    <scope>NUCLEOTIDE SEQUENCE</scope>
    <source>
        <strain evidence="3">AG</strain>
    </source>
</reference>
<comment type="caution">
    <text evidence="3">The sequence shown here is derived from an EMBL/GenBank/DDBJ whole genome shotgun (WGS) entry which is preliminary data.</text>
</comment>